<reference evidence="2 3" key="1">
    <citation type="journal article" date="2019" name="Int. J. Syst. Evol. Microbiol.">
        <title>The Global Catalogue of Microorganisms (GCM) 10K type strain sequencing project: providing services to taxonomists for standard genome sequencing and annotation.</title>
        <authorList>
            <consortium name="The Broad Institute Genomics Platform"/>
            <consortium name="The Broad Institute Genome Sequencing Center for Infectious Disease"/>
            <person name="Wu L."/>
            <person name="Ma J."/>
        </authorList>
    </citation>
    <scope>NUCLEOTIDE SEQUENCE [LARGE SCALE GENOMIC DNA]</scope>
    <source>
        <strain evidence="2 3">CGMCC 1.15824</strain>
    </source>
</reference>
<dbReference type="Proteomes" id="UP001595925">
    <property type="component" value="Unassembled WGS sequence"/>
</dbReference>
<feature type="coiled-coil region" evidence="1">
    <location>
        <begin position="136"/>
        <end position="163"/>
    </location>
</feature>
<accession>A0ABD5QKQ6</accession>
<dbReference type="AlphaFoldDB" id="A0ABD5QKQ6"/>
<evidence type="ECO:0000313" key="2">
    <source>
        <dbReference type="EMBL" id="MFC4990335.1"/>
    </source>
</evidence>
<protein>
    <submittedName>
        <fullName evidence="2">DNA primase</fullName>
    </submittedName>
</protein>
<proteinExistence type="predicted"/>
<keyword evidence="3" id="KW-1185">Reference proteome</keyword>
<comment type="caution">
    <text evidence="2">The sequence shown here is derived from an EMBL/GenBank/DDBJ whole genome shotgun (WGS) entry which is preliminary data.</text>
</comment>
<dbReference type="EMBL" id="JBHSJG010000071">
    <property type="protein sequence ID" value="MFC4990335.1"/>
    <property type="molecule type" value="Genomic_DNA"/>
</dbReference>
<evidence type="ECO:0000313" key="3">
    <source>
        <dbReference type="Proteomes" id="UP001595925"/>
    </source>
</evidence>
<keyword evidence="1" id="KW-0175">Coiled coil</keyword>
<dbReference type="SUPFAM" id="SSF56747">
    <property type="entry name" value="Prim-pol domain"/>
    <property type="match status" value="1"/>
</dbReference>
<dbReference type="Gene3D" id="3.90.920.10">
    <property type="entry name" value="DNA primase, PRIM domain"/>
    <property type="match status" value="1"/>
</dbReference>
<dbReference type="RefSeq" id="WP_224830088.1">
    <property type="nucleotide sequence ID" value="NZ_JAIVEF010000037.1"/>
</dbReference>
<sequence length="300" mass="34736">MTWREATRDEIYAYYDQEFPGYTDQLPEFITATGPKEFGLSFRDRHPIRKDERPDRDFVRRSTWRTDSTGERRAQNFDGFEDVLSFIQAPARNDPFGDSEYALADPDLLVKSDPVSAGVYYGLDNWERPWVLAVDIDAKDIAKARAERELKDAEIDAHDDDRSRTEVLLAESGIKAADPAGYPYAFEDLDQAIEYGFQTREIFRTKLSALDTMIVYSGQGVHVYLVDDEPEHDYDEQSREVLNDYLIERYEIPIDPVVTADRSRLLRVPYSLHTEVCRVVQPIKSRVFDPRTDAQPQFLE</sequence>
<organism evidence="2 3">
    <name type="scientific">Saliphagus infecundisoli</name>
    <dbReference type="NCBI Taxonomy" id="1849069"/>
    <lineage>
        <taxon>Archaea</taxon>
        <taxon>Methanobacteriati</taxon>
        <taxon>Methanobacteriota</taxon>
        <taxon>Stenosarchaea group</taxon>
        <taxon>Halobacteria</taxon>
        <taxon>Halobacteriales</taxon>
        <taxon>Natrialbaceae</taxon>
        <taxon>Saliphagus</taxon>
    </lineage>
</organism>
<name>A0ABD5QKQ6_9EURY</name>
<gene>
    <name evidence="2" type="ORF">ACFPFO_21805</name>
</gene>
<evidence type="ECO:0000256" key="1">
    <source>
        <dbReference type="SAM" id="Coils"/>
    </source>
</evidence>